<accession>A0A1H2M4Q3</accession>
<evidence type="ECO:0000259" key="3">
    <source>
        <dbReference type="Pfam" id="PF13649"/>
    </source>
</evidence>
<dbReference type="InterPro" id="IPR029063">
    <property type="entry name" value="SAM-dependent_MTases_sf"/>
</dbReference>
<evidence type="ECO:0000313" key="4">
    <source>
        <dbReference type="EMBL" id="SDU88230.1"/>
    </source>
</evidence>
<dbReference type="GO" id="GO:0008168">
    <property type="term" value="F:methyltransferase activity"/>
    <property type="evidence" value="ECO:0007669"/>
    <property type="project" value="UniProtKB-KW"/>
</dbReference>
<dbReference type="STRING" id="46679.SAMN05216202_1029"/>
<dbReference type="Proteomes" id="UP000198600">
    <property type="component" value="Chromosome I"/>
</dbReference>
<protein>
    <submittedName>
        <fullName evidence="4">Methyltransferase domain-containing protein</fullName>
    </submittedName>
</protein>
<dbReference type="SUPFAM" id="SSF53335">
    <property type="entry name" value="S-adenosyl-L-methionine-dependent methyltransferases"/>
    <property type="match status" value="1"/>
</dbReference>
<dbReference type="EMBL" id="LT629802">
    <property type="protein sequence ID" value="SDU88230.1"/>
    <property type="molecule type" value="Genomic_DNA"/>
</dbReference>
<dbReference type="Gene3D" id="3.40.50.150">
    <property type="entry name" value="Vaccinia Virus protein VP39"/>
    <property type="match status" value="1"/>
</dbReference>
<dbReference type="GO" id="GO:0032259">
    <property type="term" value="P:methylation"/>
    <property type="evidence" value="ECO:0007669"/>
    <property type="project" value="UniProtKB-KW"/>
</dbReference>
<dbReference type="PANTHER" id="PTHR43861:SF1">
    <property type="entry name" value="TRANS-ACONITATE 2-METHYLTRANSFERASE"/>
    <property type="match status" value="1"/>
</dbReference>
<evidence type="ECO:0000313" key="5">
    <source>
        <dbReference type="Proteomes" id="UP000198600"/>
    </source>
</evidence>
<evidence type="ECO:0000256" key="1">
    <source>
        <dbReference type="ARBA" id="ARBA00022603"/>
    </source>
</evidence>
<proteinExistence type="predicted"/>
<gene>
    <name evidence="4" type="ORF">SAMN05216202_1029</name>
</gene>
<reference evidence="5" key="1">
    <citation type="submission" date="2016-10" db="EMBL/GenBank/DDBJ databases">
        <authorList>
            <person name="Varghese N."/>
            <person name="Submissions S."/>
        </authorList>
    </citation>
    <scope>NUCLEOTIDE SEQUENCE [LARGE SCALE GENOMIC DNA]</scope>
    <source>
        <strain evidence="5">LMG 2223</strain>
    </source>
</reference>
<dbReference type="PANTHER" id="PTHR43861">
    <property type="entry name" value="TRANS-ACONITATE 2-METHYLTRANSFERASE-RELATED"/>
    <property type="match status" value="1"/>
</dbReference>
<sequence length="246" mass="27660">MPSQFDELAALYENMANWPFRKHCEIPSVLDVVGDVSDLSIFDFGCGNGLYSRILKKQGAKKVVGYDQSAGMLDYASRREEKEQLGIEFNSEITSSLLSKFDLAISIYVLPYAANVQSLDSMCQGMASVLKPGGRLITLPIHPDFCMRANYYEDYGFRLIPGHESQKSDASTVTLDLCMPPYDTQVEAYYWTAATLEASLKRSGFSSIHWRKHWVDRAGFEFLGQKYWKNYINSPHAAILDCTLGG</sequence>
<keyword evidence="1 4" id="KW-0489">Methyltransferase</keyword>
<evidence type="ECO:0000256" key="2">
    <source>
        <dbReference type="ARBA" id="ARBA00022679"/>
    </source>
</evidence>
<dbReference type="OrthoDB" id="9791837at2"/>
<dbReference type="CDD" id="cd02440">
    <property type="entry name" value="AdoMet_MTases"/>
    <property type="match status" value="1"/>
</dbReference>
<name>A0A1H2M4Q3_9PSED</name>
<keyword evidence="5" id="KW-1185">Reference proteome</keyword>
<feature type="domain" description="Methyltransferase" evidence="3">
    <location>
        <begin position="41"/>
        <end position="134"/>
    </location>
</feature>
<dbReference type="RefSeq" id="WP_084380535.1">
    <property type="nucleotide sequence ID" value="NZ_LS483433.1"/>
</dbReference>
<dbReference type="InterPro" id="IPR041698">
    <property type="entry name" value="Methyltransf_25"/>
</dbReference>
<dbReference type="Pfam" id="PF13649">
    <property type="entry name" value="Methyltransf_25"/>
    <property type="match status" value="1"/>
</dbReference>
<keyword evidence="2 4" id="KW-0808">Transferase</keyword>
<dbReference type="AlphaFoldDB" id="A0A1H2M4Q3"/>
<organism evidence="4 5">
    <name type="scientific">Pseudomonas mucidolens</name>
    <dbReference type="NCBI Taxonomy" id="46679"/>
    <lineage>
        <taxon>Bacteria</taxon>
        <taxon>Pseudomonadati</taxon>
        <taxon>Pseudomonadota</taxon>
        <taxon>Gammaproteobacteria</taxon>
        <taxon>Pseudomonadales</taxon>
        <taxon>Pseudomonadaceae</taxon>
        <taxon>Pseudomonas</taxon>
    </lineage>
</organism>